<dbReference type="InterPro" id="IPR011989">
    <property type="entry name" value="ARM-like"/>
</dbReference>
<gene>
    <name evidence="1" type="ORF">SCLCIDRAFT_471892</name>
</gene>
<organism evidence="1 2">
    <name type="scientific">Scleroderma citrinum Foug A</name>
    <dbReference type="NCBI Taxonomy" id="1036808"/>
    <lineage>
        <taxon>Eukaryota</taxon>
        <taxon>Fungi</taxon>
        <taxon>Dikarya</taxon>
        <taxon>Basidiomycota</taxon>
        <taxon>Agaricomycotina</taxon>
        <taxon>Agaricomycetes</taxon>
        <taxon>Agaricomycetidae</taxon>
        <taxon>Boletales</taxon>
        <taxon>Sclerodermatineae</taxon>
        <taxon>Sclerodermataceae</taxon>
        <taxon>Scleroderma</taxon>
    </lineage>
</organism>
<evidence type="ECO:0000313" key="1">
    <source>
        <dbReference type="EMBL" id="KIM65505.1"/>
    </source>
</evidence>
<evidence type="ECO:0008006" key="3">
    <source>
        <dbReference type="Google" id="ProtNLM"/>
    </source>
</evidence>
<protein>
    <recommendedName>
        <fullName evidence="3">Condensin complex subunit 1 C-terminal domain-containing protein</fullName>
    </recommendedName>
</protein>
<dbReference type="OrthoDB" id="2692093at2759"/>
<name>A0A0C3DY60_9AGAM</name>
<dbReference type="HOGENOM" id="CLU_1321591_0_0_1"/>
<dbReference type="Proteomes" id="UP000053989">
    <property type="component" value="Unassembled WGS sequence"/>
</dbReference>
<dbReference type="InParanoid" id="A0A0C3DY60"/>
<reference evidence="2" key="2">
    <citation type="submission" date="2015-01" db="EMBL/GenBank/DDBJ databases">
        <title>Evolutionary Origins and Diversification of the Mycorrhizal Mutualists.</title>
        <authorList>
            <consortium name="DOE Joint Genome Institute"/>
            <consortium name="Mycorrhizal Genomics Consortium"/>
            <person name="Kohler A."/>
            <person name="Kuo A."/>
            <person name="Nagy L.G."/>
            <person name="Floudas D."/>
            <person name="Copeland A."/>
            <person name="Barry K.W."/>
            <person name="Cichocki N."/>
            <person name="Veneault-Fourrey C."/>
            <person name="LaButti K."/>
            <person name="Lindquist E.A."/>
            <person name="Lipzen A."/>
            <person name="Lundell T."/>
            <person name="Morin E."/>
            <person name="Murat C."/>
            <person name="Riley R."/>
            <person name="Ohm R."/>
            <person name="Sun H."/>
            <person name="Tunlid A."/>
            <person name="Henrissat B."/>
            <person name="Grigoriev I.V."/>
            <person name="Hibbett D.S."/>
            <person name="Martin F."/>
        </authorList>
    </citation>
    <scope>NUCLEOTIDE SEQUENCE [LARGE SCALE GENOMIC DNA]</scope>
    <source>
        <strain evidence="2">Foug A</strain>
    </source>
</reference>
<dbReference type="Gene3D" id="1.25.10.10">
    <property type="entry name" value="Leucine-rich Repeat Variant"/>
    <property type="match status" value="1"/>
</dbReference>
<evidence type="ECO:0000313" key="2">
    <source>
        <dbReference type="Proteomes" id="UP000053989"/>
    </source>
</evidence>
<accession>A0A0C3DY60</accession>
<sequence>MGGVFDLIPTLYNDHDTVLVSVMRTLTGLARYGEARKIMCAVAIVPTLLNLARRFNDFITPAAIDLLCLLLDEASMQTSLMNGALPLFVEMTGKASDMVKQTGVKALVEFAKHDEKRLIKEGCVVKLAKQARSYQADHQDGAIRSLVVLNAHVPTIVRDALTEANTVETLISRLQDKSHCLTAASALVSLMTIGKSRACGSNFVSTSL</sequence>
<keyword evidence="2" id="KW-1185">Reference proteome</keyword>
<dbReference type="InterPro" id="IPR016024">
    <property type="entry name" value="ARM-type_fold"/>
</dbReference>
<dbReference type="EMBL" id="KN822022">
    <property type="protein sequence ID" value="KIM65505.1"/>
    <property type="molecule type" value="Genomic_DNA"/>
</dbReference>
<proteinExistence type="predicted"/>
<dbReference type="SUPFAM" id="SSF48371">
    <property type="entry name" value="ARM repeat"/>
    <property type="match status" value="1"/>
</dbReference>
<reference evidence="1 2" key="1">
    <citation type="submission" date="2014-04" db="EMBL/GenBank/DDBJ databases">
        <authorList>
            <consortium name="DOE Joint Genome Institute"/>
            <person name="Kuo A."/>
            <person name="Kohler A."/>
            <person name="Nagy L.G."/>
            <person name="Floudas D."/>
            <person name="Copeland A."/>
            <person name="Barry K.W."/>
            <person name="Cichocki N."/>
            <person name="Veneault-Fourrey C."/>
            <person name="LaButti K."/>
            <person name="Lindquist E.A."/>
            <person name="Lipzen A."/>
            <person name="Lundell T."/>
            <person name="Morin E."/>
            <person name="Murat C."/>
            <person name="Sun H."/>
            <person name="Tunlid A."/>
            <person name="Henrissat B."/>
            <person name="Grigoriev I.V."/>
            <person name="Hibbett D.S."/>
            <person name="Martin F."/>
            <person name="Nordberg H.P."/>
            <person name="Cantor M.N."/>
            <person name="Hua S.X."/>
        </authorList>
    </citation>
    <scope>NUCLEOTIDE SEQUENCE [LARGE SCALE GENOMIC DNA]</scope>
    <source>
        <strain evidence="1 2">Foug A</strain>
    </source>
</reference>
<dbReference type="AlphaFoldDB" id="A0A0C3DY60"/>